<dbReference type="AlphaFoldDB" id="A0AAD4QF69"/>
<protein>
    <submittedName>
        <fullName evidence="1">Uncharacterized protein</fullName>
    </submittedName>
</protein>
<proteinExistence type="predicted"/>
<evidence type="ECO:0000313" key="2">
    <source>
        <dbReference type="Proteomes" id="UP001203297"/>
    </source>
</evidence>
<comment type="caution">
    <text evidence="1">The sequence shown here is derived from an EMBL/GenBank/DDBJ whole genome shotgun (WGS) entry which is preliminary data.</text>
</comment>
<dbReference type="Gene3D" id="2.80.10.50">
    <property type="match status" value="1"/>
</dbReference>
<name>A0AAD4QF69_9AGAM</name>
<organism evidence="1 2">
    <name type="scientific">Multifurca ochricompacta</name>
    <dbReference type="NCBI Taxonomy" id="376703"/>
    <lineage>
        <taxon>Eukaryota</taxon>
        <taxon>Fungi</taxon>
        <taxon>Dikarya</taxon>
        <taxon>Basidiomycota</taxon>
        <taxon>Agaricomycotina</taxon>
        <taxon>Agaricomycetes</taxon>
        <taxon>Russulales</taxon>
        <taxon>Russulaceae</taxon>
        <taxon>Multifurca</taxon>
    </lineage>
</organism>
<gene>
    <name evidence="1" type="ORF">B0F90DRAFT_369108</name>
</gene>
<reference evidence="1" key="1">
    <citation type="journal article" date="2022" name="New Phytol.">
        <title>Evolutionary transition to the ectomycorrhizal habit in the genomes of a hyperdiverse lineage of mushroom-forming fungi.</title>
        <authorList>
            <person name="Looney B."/>
            <person name="Miyauchi S."/>
            <person name="Morin E."/>
            <person name="Drula E."/>
            <person name="Courty P.E."/>
            <person name="Kohler A."/>
            <person name="Kuo A."/>
            <person name="LaButti K."/>
            <person name="Pangilinan J."/>
            <person name="Lipzen A."/>
            <person name="Riley R."/>
            <person name="Andreopoulos W."/>
            <person name="He G."/>
            <person name="Johnson J."/>
            <person name="Nolan M."/>
            <person name="Tritt A."/>
            <person name="Barry K.W."/>
            <person name="Grigoriev I.V."/>
            <person name="Nagy L.G."/>
            <person name="Hibbett D."/>
            <person name="Henrissat B."/>
            <person name="Matheny P.B."/>
            <person name="Labbe J."/>
            <person name="Martin F.M."/>
        </authorList>
    </citation>
    <scope>NUCLEOTIDE SEQUENCE</scope>
    <source>
        <strain evidence="1">BPL690</strain>
    </source>
</reference>
<evidence type="ECO:0000313" key="1">
    <source>
        <dbReference type="EMBL" id="KAI0291497.1"/>
    </source>
</evidence>
<dbReference type="Proteomes" id="UP001203297">
    <property type="component" value="Unassembled WGS sequence"/>
</dbReference>
<dbReference type="EMBL" id="WTXG01000157">
    <property type="protein sequence ID" value="KAI0291497.1"/>
    <property type="molecule type" value="Genomic_DNA"/>
</dbReference>
<sequence>MVIPSAVYAIELPAGQGGDQGQVVVTSPTSNHFGENIIAIRRQNPLEDVQMWRITCHDDGMYTFESQPSTECFAQNGPDDGGGRPDGPVINCGEKSTLSKYMINPIEGNPGLFTISHEVDNLLWTYTIHGANNVSYLCLHYVDKFSPARFSFAKNVLIAPKDTSSSGPFSSFVWSESGSLGLRNIGAGRCN</sequence>
<accession>A0AAD4QF69</accession>
<keyword evidence="2" id="KW-1185">Reference proteome</keyword>